<evidence type="ECO:0000313" key="7">
    <source>
        <dbReference type="Proteomes" id="UP000006906"/>
    </source>
</evidence>
<dbReference type="Proteomes" id="UP000006906">
    <property type="component" value="Chromosome 17"/>
</dbReference>
<reference evidence="6 7" key="1">
    <citation type="journal article" date="2007" name="Science">
        <title>The Chlamydomonas genome reveals the evolution of key animal and plant functions.</title>
        <authorList>
            <person name="Merchant S.S."/>
            <person name="Prochnik S.E."/>
            <person name="Vallon O."/>
            <person name="Harris E.H."/>
            <person name="Karpowicz S.J."/>
            <person name="Witman G.B."/>
            <person name="Terry A."/>
            <person name="Salamov A."/>
            <person name="Fritz-Laylin L.K."/>
            <person name="Marechal-Drouard L."/>
            <person name="Marshall W.F."/>
            <person name="Qu L.H."/>
            <person name="Nelson D.R."/>
            <person name="Sanderfoot A.A."/>
            <person name="Spalding M.H."/>
            <person name="Kapitonov V.V."/>
            <person name="Ren Q."/>
            <person name="Ferris P."/>
            <person name="Lindquist E."/>
            <person name="Shapiro H."/>
            <person name="Lucas S.M."/>
            <person name="Grimwood J."/>
            <person name="Schmutz J."/>
            <person name="Cardol P."/>
            <person name="Cerutti H."/>
            <person name="Chanfreau G."/>
            <person name="Chen C.L."/>
            <person name="Cognat V."/>
            <person name="Croft M.T."/>
            <person name="Dent R."/>
            <person name="Dutcher S."/>
            <person name="Fernandez E."/>
            <person name="Fukuzawa H."/>
            <person name="Gonzalez-Ballester D."/>
            <person name="Gonzalez-Halphen D."/>
            <person name="Hallmann A."/>
            <person name="Hanikenne M."/>
            <person name="Hippler M."/>
            <person name="Inwood W."/>
            <person name="Jabbari K."/>
            <person name="Kalanon M."/>
            <person name="Kuras R."/>
            <person name="Lefebvre P.A."/>
            <person name="Lemaire S.D."/>
            <person name="Lobanov A.V."/>
            <person name="Lohr M."/>
            <person name="Manuell A."/>
            <person name="Meier I."/>
            <person name="Mets L."/>
            <person name="Mittag M."/>
            <person name="Mittelmeier T."/>
            <person name="Moroney J.V."/>
            <person name="Moseley J."/>
            <person name="Napoli C."/>
            <person name="Nedelcu A.M."/>
            <person name="Niyogi K."/>
            <person name="Novoselov S.V."/>
            <person name="Paulsen I.T."/>
            <person name="Pazour G."/>
            <person name="Purton S."/>
            <person name="Ral J.P."/>
            <person name="Riano-Pachon D.M."/>
            <person name="Riekhof W."/>
            <person name="Rymarquis L."/>
            <person name="Schroda M."/>
            <person name="Stern D."/>
            <person name="Umen J."/>
            <person name="Willows R."/>
            <person name="Wilson N."/>
            <person name="Zimmer S.L."/>
            <person name="Allmer J."/>
            <person name="Balk J."/>
            <person name="Bisova K."/>
            <person name="Chen C.J."/>
            <person name="Elias M."/>
            <person name="Gendler K."/>
            <person name="Hauser C."/>
            <person name="Lamb M.R."/>
            <person name="Ledford H."/>
            <person name="Long J.C."/>
            <person name="Minagawa J."/>
            <person name="Page M.D."/>
            <person name="Pan J."/>
            <person name="Pootakham W."/>
            <person name="Roje S."/>
            <person name="Rose A."/>
            <person name="Stahlberg E."/>
            <person name="Terauchi A.M."/>
            <person name="Yang P."/>
            <person name="Ball S."/>
            <person name="Bowler C."/>
            <person name="Dieckmann C.L."/>
            <person name="Gladyshev V.N."/>
            <person name="Green P."/>
            <person name="Jorgensen R."/>
            <person name="Mayfield S."/>
            <person name="Mueller-Roeber B."/>
            <person name="Rajamani S."/>
            <person name="Sayre R.T."/>
            <person name="Brokstein P."/>
            <person name="Dubchak I."/>
            <person name="Goodstein D."/>
            <person name="Hornick L."/>
            <person name="Huang Y.W."/>
            <person name="Jhaveri J."/>
            <person name="Luo Y."/>
            <person name="Martinez D."/>
            <person name="Ngau W.C."/>
            <person name="Otillar B."/>
            <person name="Poliakov A."/>
            <person name="Porter A."/>
            <person name="Szajkowski L."/>
            <person name="Werner G."/>
            <person name="Zhou K."/>
            <person name="Grigoriev I.V."/>
            <person name="Rokhsar D.S."/>
            <person name="Grossman A.R."/>
        </authorList>
    </citation>
    <scope>NUCLEOTIDE SEQUENCE [LARGE SCALE GENOMIC DNA]</scope>
    <source>
        <strain evidence="7">CC-503</strain>
    </source>
</reference>
<keyword evidence="7" id="KW-1185">Reference proteome</keyword>
<feature type="compositionally biased region" description="Low complexity" evidence="3">
    <location>
        <begin position="415"/>
        <end position="435"/>
    </location>
</feature>
<dbReference type="RefSeq" id="XP_001691624.2">
    <property type="nucleotide sequence ID" value="XM_001691572.2"/>
</dbReference>
<dbReference type="InterPro" id="IPR029058">
    <property type="entry name" value="AB_hydrolase_fold"/>
</dbReference>
<feature type="region of interest" description="Disordered" evidence="3">
    <location>
        <begin position="54"/>
        <end position="93"/>
    </location>
</feature>
<name>A0A2K3CNS0_CHLRE</name>
<dbReference type="STRING" id="3055.A0A2K3CNS0"/>
<dbReference type="GO" id="GO:0016298">
    <property type="term" value="F:lipase activity"/>
    <property type="evidence" value="ECO:0000318"/>
    <property type="project" value="GO_Central"/>
</dbReference>
<feature type="region of interest" description="Disordered" evidence="3">
    <location>
        <begin position="553"/>
        <end position="582"/>
    </location>
</feature>
<keyword evidence="2" id="KW-0443">Lipid metabolism</keyword>
<evidence type="ECO:0000256" key="2">
    <source>
        <dbReference type="ARBA" id="ARBA00023098"/>
    </source>
</evidence>
<evidence type="ECO:0000313" key="6">
    <source>
        <dbReference type="EMBL" id="PNW69929.1"/>
    </source>
</evidence>
<organism evidence="6 7">
    <name type="scientific">Chlamydomonas reinhardtii</name>
    <name type="common">Chlamydomonas smithii</name>
    <dbReference type="NCBI Taxonomy" id="3055"/>
    <lineage>
        <taxon>Eukaryota</taxon>
        <taxon>Viridiplantae</taxon>
        <taxon>Chlorophyta</taxon>
        <taxon>core chlorophytes</taxon>
        <taxon>Chlorophyceae</taxon>
        <taxon>CS clade</taxon>
        <taxon>Chlamydomonadales</taxon>
        <taxon>Chlamydomonadaceae</taxon>
        <taxon>Chlamydomonas</taxon>
    </lineage>
</organism>
<feature type="region of interest" description="Disordered" evidence="3">
    <location>
        <begin position="415"/>
        <end position="446"/>
    </location>
</feature>
<accession>A0A2K3CNS0</accession>
<dbReference type="PaxDb" id="3055-EDP04732"/>
<dbReference type="KEGG" id="cre:CHLRE_17g698600v5"/>
<dbReference type="ExpressionAtlas" id="A0A2K3CNS0">
    <property type="expression patterns" value="baseline and differential"/>
</dbReference>
<keyword evidence="1" id="KW-0442">Lipid degradation</keyword>
<dbReference type="Gene3D" id="3.40.50.1820">
    <property type="entry name" value="alpha/beta hydrolase"/>
    <property type="match status" value="2"/>
</dbReference>
<dbReference type="GeneID" id="5717345"/>
<dbReference type="GO" id="GO:0016042">
    <property type="term" value="P:lipid catabolic process"/>
    <property type="evidence" value="ECO:0007669"/>
    <property type="project" value="UniProtKB-KW"/>
</dbReference>
<dbReference type="OrthoDB" id="9974421at2759"/>
<dbReference type="AlphaFoldDB" id="A0A2K3CNS0"/>
<dbReference type="Pfam" id="PF00561">
    <property type="entry name" value="Abhydrolase_1"/>
    <property type="match status" value="1"/>
</dbReference>
<dbReference type="Pfam" id="PF04083">
    <property type="entry name" value="Abhydro_lipase"/>
    <property type="match status" value="1"/>
</dbReference>
<evidence type="ECO:0000259" key="5">
    <source>
        <dbReference type="Pfam" id="PF04083"/>
    </source>
</evidence>
<dbReference type="SUPFAM" id="SSF53474">
    <property type="entry name" value="alpha/beta-Hydrolases"/>
    <property type="match status" value="1"/>
</dbReference>
<dbReference type="InterPro" id="IPR006693">
    <property type="entry name" value="AB_hydrolase_lipase"/>
</dbReference>
<feature type="compositionally biased region" description="Low complexity" evidence="3">
    <location>
        <begin position="58"/>
        <end position="88"/>
    </location>
</feature>
<dbReference type="Gramene" id="PNW69929">
    <property type="protein sequence ID" value="PNW69929"/>
    <property type="gene ID" value="CHLRE_17g698600v5"/>
</dbReference>
<evidence type="ECO:0000256" key="1">
    <source>
        <dbReference type="ARBA" id="ARBA00022963"/>
    </source>
</evidence>
<gene>
    <name evidence="6" type="ORF">CHLRE_17g698600v5</name>
</gene>
<feature type="domain" description="AB hydrolase-1" evidence="4">
    <location>
        <begin position="130"/>
        <end position="232"/>
    </location>
</feature>
<feature type="domain" description="Partial AB-hydrolase lipase" evidence="5">
    <location>
        <begin position="11"/>
        <end position="47"/>
    </location>
</feature>
<feature type="compositionally biased region" description="Acidic residues" evidence="3">
    <location>
        <begin position="562"/>
        <end position="573"/>
    </location>
</feature>
<protein>
    <submittedName>
        <fullName evidence="6">Uncharacterized protein</fullName>
    </submittedName>
</protein>
<dbReference type="PANTHER" id="PTHR11005">
    <property type="entry name" value="LYSOSOMAL ACID LIPASE-RELATED"/>
    <property type="match status" value="1"/>
</dbReference>
<evidence type="ECO:0000256" key="3">
    <source>
        <dbReference type="SAM" id="MobiDB-lite"/>
    </source>
</evidence>
<evidence type="ECO:0000259" key="4">
    <source>
        <dbReference type="Pfam" id="PF00561"/>
    </source>
</evidence>
<sequence length="582" mass="59918">MVICTTSSLVAERVAPHGYGVQEHFATTGDGYILRLFRVCAGGSCDDHNNNTFGGSGSSSSSDGAATAAPGPSLSSTSSSSHSLRPAAAGGGGGGGANGGRIVAFLHHPLMGSAVDWVVMGPRRSLAFILADAGYDVWLTNARGNRFSRNHTRLDPDSPHPHTGAPAFWAFSWDAHAARDLPAALEAVERVTGQRRVAYVGYSQGTTVALAALASQPAAMSGRLAAAALLAPVAYVSRMRSPVFRAMSWGRADLLFNAMGLHEYGPHVPAAAEAAACFCGAWPAPCLAYLELLCGANTGGGSSGAVVAGGGGGPGGGGAGGGGVWGRSWGWGGWGSWLWGGGSGTGRSGTGAAAAAAPRRGNVDPRLLPDIMRFLPSGTSVRNMEHWGQAVRATNPRRMSYYDYGSDCSRMPAAAATGATNATHPTTPTTTSQPSTPSPAPTTRGEHLYDDGTTPYWSYTCNRHAYGDGFADQPPEYDLSHIPPATPIALFSGGADSLAGPADVSDLAAALAAGGSLALHHVEPAYGHLDPGVGADAADRLYPHVLAFLDSAWRGQQQQQQQEEEEGQQEEEEGQRLGGQEQ</sequence>
<dbReference type="InterPro" id="IPR000073">
    <property type="entry name" value="AB_hydrolase_1"/>
</dbReference>
<proteinExistence type="predicted"/>
<dbReference type="EMBL" id="CM008978">
    <property type="protein sequence ID" value="PNW69929.1"/>
    <property type="molecule type" value="Genomic_DNA"/>
</dbReference>
<dbReference type="InParanoid" id="A0A2K3CNS0"/>
<dbReference type="GO" id="GO:0006629">
    <property type="term" value="P:lipid metabolic process"/>
    <property type="evidence" value="ECO:0000318"/>
    <property type="project" value="GO_Central"/>
</dbReference>